<evidence type="ECO:0000256" key="2">
    <source>
        <dbReference type="ARBA" id="ARBA00010492"/>
    </source>
</evidence>
<dbReference type="GO" id="GO:0005739">
    <property type="term" value="C:mitochondrion"/>
    <property type="evidence" value="ECO:0007669"/>
    <property type="project" value="UniProtKB-SubCell"/>
</dbReference>
<dbReference type="EMBL" id="AJWJ01000314">
    <property type="protein sequence ID" value="KAF2072063.1"/>
    <property type="molecule type" value="Genomic_DNA"/>
</dbReference>
<evidence type="ECO:0000256" key="4">
    <source>
        <dbReference type="ARBA" id="ARBA00035129"/>
    </source>
</evidence>
<feature type="region of interest" description="Disordered" evidence="5">
    <location>
        <begin position="66"/>
        <end position="94"/>
    </location>
</feature>
<evidence type="ECO:0000256" key="5">
    <source>
        <dbReference type="SAM" id="MobiDB-lite"/>
    </source>
</evidence>
<proteinExistence type="inferred from homology"/>
<dbReference type="AlphaFoldDB" id="A0A8J4PQB1"/>
<evidence type="ECO:0000256" key="1">
    <source>
        <dbReference type="ARBA" id="ARBA00004173"/>
    </source>
</evidence>
<sequence>MIKNIVSIGIKLPRFNSRVLVCNSSLVLNKNNKQQQQQYIYSSRGFASTSEVNKIFQITNEITKELEDKSPKDNELEKQDEEKEEVVNEFGEEDGSEQDLTIYEFDPLPTDEPILPTFNANLTIEDLIIEYKDPHAPKTVDNYVPYFRFTEPRDGYTVESFLQKIGRNCDSHVGLFERWDDLMNTSPKKLKKAQVPVRERKWILHWVEQWKQGRNPEYISLTRSIAKRNTKK</sequence>
<evidence type="ECO:0000259" key="6">
    <source>
        <dbReference type="SMART" id="SM01238"/>
    </source>
</evidence>
<dbReference type="OrthoDB" id="18595at2759"/>
<dbReference type="PANTHER" id="PTHR28235:SF1">
    <property type="entry name" value="SMALL RIBOSOMAL SUBUNIT PROTEIN MS41"/>
    <property type="match status" value="1"/>
</dbReference>
<evidence type="ECO:0000256" key="3">
    <source>
        <dbReference type="ARBA" id="ARBA00023128"/>
    </source>
</evidence>
<accession>A0A8J4PQB1</accession>
<dbReference type="SMART" id="SM01238">
    <property type="entry name" value="IGR"/>
    <property type="match status" value="1"/>
</dbReference>
<dbReference type="InterPro" id="IPR039603">
    <property type="entry name" value="Ribosomal_mS41"/>
</dbReference>
<feature type="domain" description="Small ribosomal subunit protein mS41 SAM" evidence="6">
    <location>
        <begin position="158"/>
        <end position="213"/>
    </location>
</feature>
<reference evidence="7" key="1">
    <citation type="submission" date="2020-01" db="EMBL/GenBank/DDBJ databases">
        <title>Development of genomics and gene disruption for Polysphondylium violaceum indicates a role for the polyketide synthase stlB in stalk morphogenesis.</title>
        <authorList>
            <person name="Narita B."/>
            <person name="Kawabe Y."/>
            <person name="Kin K."/>
            <person name="Saito T."/>
            <person name="Gibbs R."/>
            <person name="Kuspa A."/>
            <person name="Muzny D."/>
            <person name="Queller D."/>
            <person name="Richards S."/>
            <person name="Strassman J."/>
            <person name="Sucgang R."/>
            <person name="Worley K."/>
            <person name="Schaap P."/>
        </authorList>
    </citation>
    <scope>NUCLEOTIDE SEQUENCE</scope>
    <source>
        <strain evidence="7">QSvi11</strain>
    </source>
</reference>
<keyword evidence="3" id="KW-0496">Mitochondrion</keyword>
<evidence type="ECO:0000313" key="7">
    <source>
        <dbReference type="EMBL" id="KAF2072063.1"/>
    </source>
</evidence>
<feature type="compositionally biased region" description="Basic and acidic residues" evidence="5">
    <location>
        <begin position="66"/>
        <end position="81"/>
    </location>
</feature>
<gene>
    <name evidence="7" type="ORF">CYY_006629</name>
</gene>
<evidence type="ECO:0000313" key="8">
    <source>
        <dbReference type="Proteomes" id="UP000695562"/>
    </source>
</evidence>
<organism evidence="7 8">
    <name type="scientific">Polysphondylium violaceum</name>
    <dbReference type="NCBI Taxonomy" id="133409"/>
    <lineage>
        <taxon>Eukaryota</taxon>
        <taxon>Amoebozoa</taxon>
        <taxon>Evosea</taxon>
        <taxon>Eumycetozoa</taxon>
        <taxon>Dictyostelia</taxon>
        <taxon>Dictyosteliales</taxon>
        <taxon>Dictyosteliaceae</taxon>
        <taxon>Polysphondylium</taxon>
    </lineage>
</organism>
<protein>
    <recommendedName>
        <fullName evidence="4">Small ribosomal subunit protein mS41</fullName>
    </recommendedName>
</protein>
<comment type="similarity">
    <text evidence="2">Belongs to the mitochondrion-specific ribosomal protein mS41 family.</text>
</comment>
<dbReference type="Pfam" id="PF09597">
    <property type="entry name" value="SAM_Ribosomal_mS41"/>
    <property type="match status" value="1"/>
</dbReference>
<dbReference type="PANTHER" id="PTHR28235">
    <property type="entry name" value="PROTEIN FYV4, MITOCHONDRIAL"/>
    <property type="match status" value="1"/>
</dbReference>
<dbReference type="Proteomes" id="UP000695562">
    <property type="component" value="Unassembled WGS sequence"/>
</dbReference>
<comment type="caution">
    <text evidence="7">The sequence shown here is derived from an EMBL/GenBank/DDBJ whole genome shotgun (WGS) entry which is preliminary data.</text>
</comment>
<name>A0A8J4PQB1_9MYCE</name>
<keyword evidence="8" id="KW-1185">Reference proteome</keyword>
<dbReference type="InterPro" id="IPR019083">
    <property type="entry name" value="SAM_Ribosomal_mS41"/>
</dbReference>
<comment type="subcellular location">
    <subcellularLocation>
        <location evidence="1">Mitochondrion</location>
    </subcellularLocation>
</comment>